<dbReference type="RefSeq" id="XP_004996373.1">
    <property type="nucleotide sequence ID" value="XM_004996316.1"/>
</dbReference>
<reference evidence="1" key="1">
    <citation type="submission" date="2009-08" db="EMBL/GenBank/DDBJ databases">
        <title>Annotation of Salpingoeca rosetta.</title>
        <authorList>
            <consortium name="The Broad Institute Genome Sequencing Platform"/>
            <person name="Russ C."/>
            <person name="Cuomo C."/>
            <person name="Burger G."/>
            <person name="Gray M.W."/>
            <person name="Holland P.W.H."/>
            <person name="King N."/>
            <person name="Lang F.B.F."/>
            <person name="Roger A.J."/>
            <person name="Ruiz-Trillo I."/>
            <person name="Young S.K."/>
            <person name="Zeng Q."/>
            <person name="Gargeya S."/>
            <person name="Alvarado L."/>
            <person name="Berlin A."/>
            <person name="Chapman S.B."/>
            <person name="Chen Z."/>
            <person name="Freedman E."/>
            <person name="Gellesch M."/>
            <person name="Goldberg J."/>
            <person name="Griggs A."/>
            <person name="Gujja S."/>
            <person name="Heilman E."/>
            <person name="Heiman D."/>
            <person name="Howarth C."/>
            <person name="Mehta T."/>
            <person name="Neiman D."/>
            <person name="Pearson M."/>
            <person name="Roberts A."/>
            <person name="Saif S."/>
            <person name="Shea T."/>
            <person name="Shenoy N."/>
            <person name="Sisk P."/>
            <person name="Stolte C."/>
            <person name="Sykes S."/>
            <person name="White J."/>
            <person name="Yandava C."/>
            <person name="Haas B."/>
            <person name="Nusbaum C."/>
            <person name="Birren B."/>
        </authorList>
    </citation>
    <scope>NUCLEOTIDE SEQUENCE [LARGE SCALE GENOMIC DNA]</scope>
    <source>
        <strain evidence="1">ATCC 50818</strain>
    </source>
</reference>
<evidence type="ECO:0000313" key="2">
    <source>
        <dbReference type="Proteomes" id="UP000007799"/>
    </source>
</evidence>
<dbReference type="EMBL" id="GL832960">
    <property type="protein sequence ID" value="EGD82190.1"/>
    <property type="molecule type" value="Genomic_DNA"/>
</dbReference>
<dbReference type="KEGG" id="sre:PTSG_02862"/>
<accession>F2U3J6</accession>
<name>F2U3J6_SALR5</name>
<proteinExistence type="predicted"/>
<protein>
    <submittedName>
        <fullName evidence="1">Uncharacterized protein</fullName>
    </submittedName>
</protein>
<keyword evidence="2" id="KW-1185">Reference proteome</keyword>
<dbReference type="GeneID" id="16076959"/>
<evidence type="ECO:0000313" key="1">
    <source>
        <dbReference type="EMBL" id="EGD82190.1"/>
    </source>
</evidence>
<sequence length="139" mass="15139">MDMSNSVCLHQCSREWSTYGAGAPISQWRGRLIDNAPSCDTLKQQVTDVHLCPSSIPSIHSLFDATTTVPASNGLIYMLNHPCSTRSDYSAVVWRRACTPNGNINDQHQEACLLVVNDGLVHCIPPANAEFVLVIDPGC</sequence>
<dbReference type="Proteomes" id="UP000007799">
    <property type="component" value="Unassembled WGS sequence"/>
</dbReference>
<dbReference type="InParanoid" id="F2U3J6"/>
<organism evidence="2">
    <name type="scientific">Salpingoeca rosetta (strain ATCC 50818 / BSB-021)</name>
    <dbReference type="NCBI Taxonomy" id="946362"/>
    <lineage>
        <taxon>Eukaryota</taxon>
        <taxon>Choanoflagellata</taxon>
        <taxon>Craspedida</taxon>
        <taxon>Salpingoecidae</taxon>
        <taxon>Salpingoeca</taxon>
    </lineage>
</organism>
<gene>
    <name evidence="1" type="ORF">PTSG_02862</name>
</gene>
<dbReference type="AlphaFoldDB" id="F2U3J6"/>